<dbReference type="InterPro" id="IPR029060">
    <property type="entry name" value="PIN-like_dom_sf"/>
</dbReference>
<dbReference type="GO" id="GO:0017108">
    <property type="term" value="F:5'-flap endonuclease activity"/>
    <property type="evidence" value="ECO:0007669"/>
    <property type="project" value="InterPro"/>
</dbReference>
<dbReference type="Pfam" id="PF02739">
    <property type="entry name" value="5_3_exonuc_N"/>
    <property type="match status" value="1"/>
</dbReference>
<dbReference type="InterPro" id="IPR036279">
    <property type="entry name" value="5-3_exonuclease_C_sf"/>
</dbReference>
<dbReference type="SUPFAM" id="SSF88723">
    <property type="entry name" value="PIN domain-like"/>
    <property type="match status" value="1"/>
</dbReference>
<dbReference type="SUPFAM" id="SSF47807">
    <property type="entry name" value="5' to 3' exonuclease, C-terminal subdomain"/>
    <property type="match status" value="1"/>
</dbReference>
<accession>A0A848CJS4</accession>
<dbReference type="InterPro" id="IPR038969">
    <property type="entry name" value="FEN"/>
</dbReference>
<dbReference type="InterPro" id="IPR020046">
    <property type="entry name" value="5-3_exonucl_a-hlix_arch_N"/>
</dbReference>
<evidence type="ECO:0000313" key="5">
    <source>
        <dbReference type="Proteomes" id="UP000522333"/>
    </source>
</evidence>
<reference evidence="4 5" key="1">
    <citation type="submission" date="2020-04" db="EMBL/GenBank/DDBJ databases">
        <authorList>
            <person name="Hitch T.C.A."/>
            <person name="Wylensek D."/>
            <person name="Clavel T."/>
        </authorList>
    </citation>
    <scope>NUCLEOTIDE SEQUENCE [LARGE SCALE GENOMIC DNA]</scope>
    <source>
        <strain evidence="4 5">PG-251-APC-1</strain>
    </source>
</reference>
<evidence type="ECO:0000256" key="1">
    <source>
        <dbReference type="ARBA" id="ARBA00022722"/>
    </source>
</evidence>
<evidence type="ECO:0000313" key="4">
    <source>
        <dbReference type="EMBL" id="NME52563.1"/>
    </source>
</evidence>
<dbReference type="PANTHER" id="PTHR42646">
    <property type="entry name" value="FLAP ENDONUCLEASE XNI"/>
    <property type="match status" value="1"/>
</dbReference>
<protein>
    <recommendedName>
        <fullName evidence="3">5'-3' exonuclease domain-containing protein</fullName>
    </recommendedName>
</protein>
<dbReference type="GO" id="GO:0008409">
    <property type="term" value="F:5'-3' exonuclease activity"/>
    <property type="evidence" value="ECO:0007669"/>
    <property type="project" value="InterPro"/>
</dbReference>
<comment type="caution">
    <text evidence="4">The sequence shown here is derived from an EMBL/GenBank/DDBJ whole genome shotgun (WGS) entry which is preliminary data.</text>
</comment>
<feature type="domain" description="5'-3' exonuclease" evidence="3">
    <location>
        <begin position="3"/>
        <end position="283"/>
    </location>
</feature>
<dbReference type="Gene3D" id="1.10.150.20">
    <property type="entry name" value="5' to 3' exonuclease, C-terminal subdomain"/>
    <property type="match status" value="1"/>
</dbReference>
<evidence type="ECO:0000256" key="2">
    <source>
        <dbReference type="ARBA" id="ARBA00022801"/>
    </source>
</evidence>
<gene>
    <name evidence="4" type="ORF">HF854_08505</name>
</gene>
<dbReference type="GO" id="GO:0033567">
    <property type="term" value="P:DNA replication, Okazaki fragment processing"/>
    <property type="evidence" value="ECO:0007669"/>
    <property type="project" value="InterPro"/>
</dbReference>
<keyword evidence="2" id="KW-0378">Hydrolase</keyword>
<name>A0A848CJS4_9BACT</name>
<dbReference type="RefSeq" id="WP_168935901.1">
    <property type="nucleotide sequence ID" value="NZ_JABAFY010000031.1"/>
</dbReference>
<sequence length="350" mass="39332">MAKNLILFDFNNLACRCIHQRGLGYGTDQRSWDLLAYMIFTIMYDFVIQCTEHFEPGDTVDVVLALDSKDGYWRRDLYPPYKADRAEKRAADGIDWPRAYAEFDRLTDAVGGFTPWKVVRASKCEADDVIYTLSQLHQTEHPDSVVIIHSGDSDYLQLVSDSVLLYSPMQKEFVDFPHICSLSGGKVLCESAAEYLEYAVITGQGGKDNVYNIKTPTDWDTSTGKRKPGCGVAAARKMMASMEGLEACLRNNGLWENYERNRQLIDMRELPSRYMRDISDAYRGMKAGQCDMDGLLSVYVWPSVLIEKESYAATLDFLAFGESGEDAGRPENAGISAVHGELSDDPAFFL</sequence>
<dbReference type="AlphaFoldDB" id="A0A848CJS4"/>
<dbReference type="Gene3D" id="3.40.50.1010">
    <property type="entry name" value="5'-nuclease"/>
    <property type="match status" value="1"/>
</dbReference>
<dbReference type="Proteomes" id="UP000522333">
    <property type="component" value="Unassembled WGS sequence"/>
</dbReference>
<dbReference type="PANTHER" id="PTHR42646:SF2">
    <property type="entry name" value="5'-3' EXONUCLEASE FAMILY PROTEIN"/>
    <property type="match status" value="1"/>
</dbReference>
<dbReference type="SMART" id="SM00475">
    <property type="entry name" value="53EXOc"/>
    <property type="match status" value="1"/>
</dbReference>
<dbReference type="GO" id="GO:0003677">
    <property type="term" value="F:DNA binding"/>
    <property type="evidence" value="ECO:0007669"/>
    <property type="project" value="InterPro"/>
</dbReference>
<dbReference type="InterPro" id="IPR002421">
    <property type="entry name" value="5-3_exonuclease"/>
</dbReference>
<proteinExistence type="predicted"/>
<dbReference type="EMBL" id="JABAFY010000031">
    <property type="protein sequence ID" value="NME52563.1"/>
    <property type="molecule type" value="Genomic_DNA"/>
</dbReference>
<keyword evidence="1" id="KW-0540">Nuclease</keyword>
<evidence type="ECO:0000259" key="3">
    <source>
        <dbReference type="SMART" id="SM00475"/>
    </source>
</evidence>
<organism evidence="4 5">
    <name type="scientific">Desulfovibrio piger</name>
    <dbReference type="NCBI Taxonomy" id="901"/>
    <lineage>
        <taxon>Bacteria</taxon>
        <taxon>Pseudomonadati</taxon>
        <taxon>Thermodesulfobacteriota</taxon>
        <taxon>Desulfovibrionia</taxon>
        <taxon>Desulfovibrionales</taxon>
        <taxon>Desulfovibrionaceae</taxon>
        <taxon>Desulfovibrio</taxon>
    </lineage>
</organism>